<comment type="caution">
    <text evidence="2">The sequence shown here is derived from an EMBL/GenBank/DDBJ whole genome shotgun (WGS) entry which is preliminary data.</text>
</comment>
<accession>A0ABY2XSW3</accession>
<dbReference type="EMBL" id="VCQT01000001">
    <property type="protein sequence ID" value="TMW15233.1"/>
    <property type="molecule type" value="Genomic_DNA"/>
</dbReference>
<name>A0ABY2XSW3_9GAMM</name>
<protein>
    <recommendedName>
        <fullName evidence="4">META domain-containing protein</fullName>
    </recommendedName>
</protein>
<gene>
    <name evidence="2" type="ORF">FGS76_00240</name>
</gene>
<reference evidence="2 3" key="1">
    <citation type="submission" date="2019-05" db="EMBL/GenBank/DDBJ databases">
        <title>Genome of Alcanivorax gelatiniphagus, an oil degrading marine bacteria.</title>
        <authorList>
            <person name="Kwon K.K."/>
        </authorList>
    </citation>
    <scope>NUCLEOTIDE SEQUENCE [LARGE SCALE GENOMIC DNA]</scope>
    <source>
        <strain evidence="2 3">MEBiC 08158</strain>
    </source>
</reference>
<evidence type="ECO:0008006" key="4">
    <source>
        <dbReference type="Google" id="ProtNLM"/>
    </source>
</evidence>
<sequence length="292" mass="30996">MRLYSYCRTPAIGWGVPAVLCASVLLTACEDDNYRPDPAPGEPTVTETSAPAALEQSTESFFAAPKIINYGPVLANQATTGPCFSGGDVLVETDGNQRASRITYNACSEDFGPGFSSLTDGVVTFEYDAQGTLVRLIMGEFSEETVLGAEHQVVRFDGTMDFPDGPASPPSYTANGQYEFVREFPSDSQEVAMGFQDFQVQSSVSGTDIIQIMNGGISLPGSDTYLIVDTGSDGLRRPSNSSCAISGTMTLTAADGSYTSATFNGEDHIVVSVNGVAQPERTCAEYLAFINH</sequence>
<feature type="signal peptide" evidence="1">
    <location>
        <begin position="1"/>
        <end position="28"/>
    </location>
</feature>
<proteinExistence type="predicted"/>
<dbReference type="PROSITE" id="PS51257">
    <property type="entry name" value="PROKAR_LIPOPROTEIN"/>
    <property type="match status" value="1"/>
</dbReference>
<dbReference type="RefSeq" id="WP_138770626.1">
    <property type="nucleotide sequence ID" value="NZ_JBHSSX010000125.1"/>
</dbReference>
<feature type="chain" id="PRO_5046642649" description="META domain-containing protein" evidence="1">
    <location>
        <begin position="29"/>
        <end position="292"/>
    </location>
</feature>
<evidence type="ECO:0000313" key="3">
    <source>
        <dbReference type="Proteomes" id="UP000739180"/>
    </source>
</evidence>
<evidence type="ECO:0000256" key="1">
    <source>
        <dbReference type="SAM" id="SignalP"/>
    </source>
</evidence>
<keyword evidence="3" id="KW-1185">Reference proteome</keyword>
<evidence type="ECO:0000313" key="2">
    <source>
        <dbReference type="EMBL" id="TMW15233.1"/>
    </source>
</evidence>
<keyword evidence="1" id="KW-0732">Signal</keyword>
<dbReference type="Proteomes" id="UP000739180">
    <property type="component" value="Unassembled WGS sequence"/>
</dbReference>
<organism evidence="2 3">
    <name type="scientific">Alloalcanivorax gelatiniphagus</name>
    <dbReference type="NCBI Taxonomy" id="1194167"/>
    <lineage>
        <taxon>Bacteria</taxon>
        <taxon>Pseudomonadati</taxon>
        <taxon>Pseudomonadota</taxon>
        <taxon>Gammaproteobacteria</taxon>
        <taxon>Oceanospirillales</taxon>
        <taxon>Alcanivoracaceae</taxon>
        <taxon>Alloalcanivorax</taxon>
    </lineage>
</organism>